<protein>
    <submittedName>
        <fullName evidence="2">Uncharacterized protein</fullName>
    </submittedName>
</protein>
<gene>
    <name evidence="2" type="ORF">AYI70_g2301</name>
</gene>
<proteinExistence type="predicted"/>
<evidence type="ECO:0000313" key="3">
    <source>
        <dbReference type="Proteomes" id="UP000187283"/>
    </source>
</evidence>
<feature type="region of interest" description="Disordered" evidence="1">
    <location>
        <begin position="81"/>
        <end position="147"/>
    </location>
</feature>
<evidence type="ECO:0000256" key="1">
    <source>
        <dbReference type="SAM" id="MobiDB-lite"/>
    </source>
</evidence>
<reference evidence="2 3" key="1">
    <citation type="submission" date="2017-01" db="EMBL/GenBank/DDBJ databases">
        <authorList>
            <person name="Mah S.A."/>
            <person name="Swanson W.J."/>
            <person name="Moy G.W."/>
            <person name="Vacquier V.D."/>
        </authorList>
    </citation>
    <scope>NUCLEOTIDE SEQUENCE [LARGE SCALE GENOMIC DNA]</scope>
    <source>
        <strain evidence="2 3">GSMNP</strain>
    </source>
</reference>
<feature type="region of interest" description="Disordered" evidence="1">
    <location>
        <begin position="1"/>
        <end position="45"/>
    </location>
</feature>
<accession>A0A1R1Y930</accession>
<dbReference type="Proteomes" id="UP000187283">
    <property type="component" value="Unassembled WGS sequence"/>
</dbReference>
<feature type="compositionally biased region" description="Low complexity" evidence="1">
    <location>
        <begin position="94"/>
        <end position="103"/>
    </location>
</feature>
<dbReference type="EMBL" id="LSSN01000552">
    <property type="protein sequence ID" value="OMJ23364.1"/>
    <property type="molecule type" value="Genomic_DNA"/>
</dbReference>
<name>A0A1R1Y930_9FUNG</name>
<evidence type="ECO:0000313" key="2">
    <source>
        <dbReference type="EMBL" id="OMJ23364.1"/>
    </source>
</evidence>
<dbReference type="AlphaFoldDB" id="A0A1R1Y930"/>
<sequence length="179" mass="18707">MLETVPKEATVETKFNYGDETGSHLLPPSTETGSKAGVGAPDADAFGDDFSIDQIANIGSSEISKTEIEEFVKRRKLDGNGEAAVRGKSDHETSGGVVSAAGAGNEGKSSSKAKVVFSRPSGKSAIRGSEGILSVGRKGGSTAKAEGRKEGRNDAIFLWESSGESSQVTLYIKYLCDQK</sequence>
<keyword evidence="3" id="KW-1185">Reference proteome</keyword>
<comment type="caution">
    <text evidence="2">The sequence shown here is derived from an EMBL/GenBank/DDBJ whole genome shotgun (WGS) entry which is preliminary data.</text>
</comment>
<organism evidence="2 3">
    <name type="scientific">Smittium culicis</name>
    <dbReference type="NCBI Taxonomy" id="133412"/>
    <lineage>
        <taxon>Eukaryota</taxon>
        <taxon>Fungi</taxon>
        <taxon>Fungi incertae sedis</taxon>
        <taxon>Zoopagomycota</taxon>
        <taxon>Kickxellomycotina</taxon>
        <taxon>Harpellomycetes</taxon>
        <taxon>Harpellales</taxon>
        <taxon>Legeriomycetaceae</taxon>
        <taxon>Smittium</taxon>
    </lineage>
</organism>
<feature type="compositionally biased region" description="Basic and acidic residues" evidence="1">
    <location>
        <begin position="1"/>
        <end position="11"/>
    </location>
</feature>